<proteinExistence type="predicted"/>
<gene>
    <name evidence="1" type="ORF">rosag_28750</name>
</gene>
<evidence type="ECO:0008006" key="3">
    <source>
        <dbReference type="Google" id="ProtNLM"/>
    </source>
</evidence>
<sequence>MRWTVEFDDARGAAIVRTSGVFDHAAHARMVEDIVSRPEWRPGHPVLFDHRDLDFGDAGYQHMLAAADNHRAHDQQIGAARSALVMKSPADFGRARQFEQMVEGVVRADLAVFTDEDAAWRWLAAGSRAT</sequence>
<dbReference type="EMBL" id="BRXS01000004">
    <property type="protein sequence ID" value="GLC26362.1"/>
    <property type="molecule type" value="Genomic_DNA"/>
</dbReference>
<name>A0AA37Q7Z3_9BACT</name>
<evidence type="ECO:0000313" key="2">
    <source>
        <dbReference type="Proteomes" id="UP001161325"/>
    </source>
</evidence>
<dbReference type="AlphaFoldDB" id="A0AA37Q7Z3"/>
<dbReference type="RefSeq" id="WP_284350815.1">
    <property type="nucleotide sequence ID" value="NZ_BRXS01000004.1"/>
</dbReference>
<keyword evidence="2" id="KW-1185">Reference proteome</keyword>
<protein>
    <recommendedName>
        <fullName evidence="3">SpoIIAA-like protein</fullName>
    </recommendedName>
</protein>
<organism evidence="1 2">
    <name type="scientific">Roseisolibacter agri</name>
    <dbReference type="NCBI Taxonomy" id="2014610"/>
    <lineage>
        <taxon>Bacteria</taxon>
        <taxon>Pseudomonadati</taxon>
        <taxon>Gemmatimonadota</taxon>
        <taxon>Gemmatimonadia</taxon>
        <taxon>Gemmatimonadales</taxon>
        <taxon>Gemmatimonadaceae</taxon>
        <taxon>Roseisolibacter</taxon>
    </lineage>
</organism>
<comment type="caution">
    <text evidence="1">The sequence shown here is derived from an EMBL/GenBank/DDBJ whole genome shotgun (WGS) entry which is preliminary data.</text>
</comment>
<accession>A0AA37Q7Z3</accession>
<reference evidence="1" key="1">
    <citation type="submission" date="2022-08" db="EMBL/GenBank/DDBJ databases">
        <title>Draft genome sequencing of Roseisolibacter agri AW1220.</title>
        <authorList>
            <person name="Tobiishi Y."/>
            <person name="Tonouchi A."/>
        </authorList>
    </citation>
    <scope>NUCLEOTIDE SEQUENCE</scope>
    <source>
        <strain evidence="1">AW1220</strain>
    </source>
</reference>
<evidence type="ECO:0000313" key="1">
    <source>
        <dbReference type="EMBL" id="GLC26362.1"/>
    </source>
</evidence>
<dbReference type="Proteomes" id="UP001161325">
    <property type="component" value="Unassembled WGS sequence"/>
</dbReference>